<accession>A0ABP6Y3L1</accession>
<proteinExistence type="predicted"/>
<evidence type="ECO:0000313" key="1">
    <source>
        <dbReference type="EMBL" id="GAA3575665.1"/>
    </source>
</evidence>
<sequence length="64" mass="7557">MSGFPLTLSFPWKWESKYRISVFDLKGQNETSELPLWLCLEDSSFKEILYLGLDLQQKTEQLVE</sequence>
<organism evidence="1 2">
    <name type="scientific">Snuella lapsa</name>
    <dbReference type="NCBI Taxonomy" id="870481"/>
    <lineage>
        <taxon>Bacteria</taxon>
        <taxon>Pseudomonadati</taxon>
        <taxon>Bacteroidota</taxon>
        <taxon>Flavobacteriia</taxon>
        <taxon>Flavobacteriales</taxon>
        <taxon>Flavobacteriaceae</taxon>
        <taxon>Snuella</taxon>
    </lineage>
</organism>
<name>A0ABP6Y3L1_9FLAO</name>
<dbReference type="EMBL" id="BAABCY010000070">
    <property type="protein sequence ID" value="GAA3575665.1"/>
    <property type="molecule type" value="Genomic_DNA"/>
</dbReference>
<gene>
    <name evidence="1" type="ORF">GCM10022395_25810</name>
</gene>
<reference evidence="2" key="1">
    <citation type="journal article" date="2019" name="Int. J. Syst. Evol. Microbiol.">
        <title>The Global Catalogue of Microorganisms (GCM) 10K type strain sequencing project: providing services to taxonomists for standard genome sequencing and annotation.</title>
        <authorList>
            <consortium name="The Broad Institute Genomics Platform"/>
            <consortium name="The Broad Institute Genome Sequencing Center for Infectious Disease"/>
            <person name="Wu L."/>
            <person name="Ma J."/>
        </authorList>
    </citation>
    <scope>NUCLEOTIDE SEQUENCE [LARGE SCALE GENOMIC DNA]</scope>
    <source>
        <strain evidence="2">JCM 17111</strain>
    </source>
</reference>
<dbReference type="Proteomes" id="UP001500954">
    <property type="component" value="Unassembled WGS sequence"/>
</dbReference>
<evidence type="ECO:0000313" key="2">
    <source>
        <dbReference type="Proteomes" id="UP001500954"/>
    </source>
</evidence>
<keyword evidence="2" id="KW-1185">Reference proteome</keyword>
<comment type="caution">
    <text evidence="1">The sequence shown here is derived from an EMBL/GenBank/DDBJ whole genome shotgun (WGS) entry which is preliminary data.</text>
</comment>
<protein>
    <submittedName>
        <fullName evidence="1">Uncharacterized protein</fullName>
    </submittedName>
</protein>